<comment type="caution">
    <text evidence="1">The sequence shown here is derived from an EMBL/GenBank/DDBJ whole genome shotgun (WGS) entry which is preliminary data.</text>
</comment>
<accession>A0A0R3E524</accession>
<reference evidence="1 2" key="1">
    <citation type="submission" date="2015-09" db="EMBL/GenBank/DDBJ databases">
        <title>Draft Genome Sequence of Bradyrhizobium manausense Strain BR 3351T, a Novel Symbiotic Nitrogen-Fixing Alphaproteobacterium Isolated from Brazilian Amazon Rain Forest.</title>
        <authorList>
            <person name="De Araujo J.L."/>
            <person name="Zilli J.E."/>
        </authorList>
    </citation>
    <scope>NUCLEOTIDE SEQUENCE [LARGE SCALE GENOMIC DNA]</scope>
    <source>
        <strain evidence="1 2">BR3351</strain>
    </source>
</reference>
<evidence type="ECO:0000313" key="1">
    <source>
        <dbReference type="EMBL" id="KRQ17267.1"/>
    </source>
</evidence>
<name>A0A0R3E524_9BRAD</name>
<gene>
    <name evidence="1" type="ORF">AOQ71_03575</name>
</gene>
<evidence type="ECO:0000313" key="2">
    <source>
        <dbReference type="Proteomes" id="UP000051936"/>
    </source>
</evidence>
<dbReference type="Proteomes" id="UP000051936">
    <property type="component" value="Unassembled WGS sequence"/>
</dbReference>
<proteinExistence type="predicted"/>
<sequence>MTALKQPAQRQDNPASIVVQKPQCSGASWGAPAWASNRKIATVKMARADEKMTMRLRMVMRLADIMVELRRVGCL</sequence>
<dbReference type="AlphaFoldDB" id="A0A0R3E524"/>
<protein>
    <submittedName>
        <fullName evidence="1">Uncharacterized protein</fullName>
    </submittedName>
</protein>
<organism evidence="1 2">
    <name type="scientific">Bradyrhizobium manausense</name>
    <dbReference type="NCBI Taxonomy" id="989370"/>
    <lineage>
        <taxon>Bacteria</taxon>
        <taxon>Pseudomonadati</taxon>
        <taxon>Pseudomonadota</taxon>
        <taxon>Alphaproteobacteria</taxon>
        <taxon>Hyphomicrobiales</taxon>
        <taxon>Nitrobacteraceae</taxon>
        <taxon>Bradyrhizobium</taxon>
    </lineage>
</organism>
<keyword evidence="2" id="KW-1185">Reference proteome</keyword>
<dbReference type="EMBL" id="LJYG01000016">
    <property type="protein sequence ID" value="KRQ17267.1"/>
    <property type="molecule type" value="Genomic_DNA"/>
</dbReference>